<dbReference type="Gene3D" id="1.10.10.1320">
    <property type="entry name" value="Anti-sigma factor, zinc-finger domain"/>
    <property type="match status" value="1"/>
</dbReference>
<dbReference type="AlphaFoldDB" id="A0A419EQW4"/>
<evidence type="ECO:0000259" key="2">
    <source>
        <dbReference type="Pfam" id="PF12773"/>
    </source>
</evidence>
<keyword evidence="1" id="KW-1133">Transmembrane helix</keyword>
<gene>
    <name evidence="3" type="ORF">C4532_17165</name>
</gene>
<reference evidence="3 4" key="1">
    <citation type="journal article" date="2017" name="ISME J.">
        <title>Energy and carbon metabolisms in a deep terrestrial subsurface fluid microbial community.</title>
        <authorList>
            <person name="Momper L."/>
            <person name="Jungbluth S.P."/>
            <person name="Lee M.D."/>
            <person name="Amend J.P."/>
        </authorList>
    </citation>
    <scope>NUCLEOTIDE SEQUENCE [LARGE SCALE GENOMIC DNA]</scope>
    <source>
        <strain evidence="3">SURF_17</strain>
    </source>
</reference>
<protein>
    <recommendedName>
        <fullName evidence="2">DZANK-type domain-containing protein</fullName>
    </recommendedName>
</protein>
<dbReference type="EMBL" id="QZKI01000122">
    <property type="protein sequence ID" value="RJP65789.1"/>
    <property type="molecule type" value="Genomic_DNA"/>
</dbReference>
<evidence type="ECO:0000313" key="3">
    <source>
        <dbReference type="EMBL" id="RJP65789.1"/>
    </source>
</evidence>
<dbReference type="InterPro" id="IPR041916">
    <property type="entry name" value="Anti_sigma_zinc_sf"/>
</dbReference>
<feature type="domain" description="DZANK-type" evidence="2">
    <location>
        <begin position="152"/>
        <end position="200"/>
    </location>
</feature>
<evidence type="ECO:0000256" key="1">
    <source>
        <dbReference type="SAM" id="Phobius"/>
    </source>
</evidence>
<organism evidence="3 4">
    <name type="scientific">Candidatus Abyssobacteria bacterium SURF_17</name>
    <dbReference type="NCBI Taxonomy" id="2093361"/>
    <lineage>
        <taxon>Bacteria</taxon>
        <taxon>Pseudomonadati</taxon>
        <taxon>Candidatus Hydrogenedentota</taxon>
        <taxon>Candidatus Abyssobacteria</taxon>
    </lineage>
</organism>
<keyword evidence="1" id="KW-0472">Membrane</keyword>
<proteinExistence type="predicted"/>
<keyword evidence="1" id="KW-0812">Transmembrane</keyword>
<dbReference type="Proteomes" id="UP000285961">
    <property type="component" value="Unassembled WGS sequence"/>
</dbReference>
<name>A0A419EQW4_9BACT</name>
<feature type="transmembrane region" description="Helical" evidence="1">
    <location>
        <begin position="246"/>
        <end position="263"/>
    </location>
</feature>
<evidence type="ECO:0000313" key="4">
    <source>
        <dbReference type="Proteomes" id="UP000285961"/>
    </source>
</evidence>
<dbReference type="Pfam" id="PF12773">
    <property type="entry name" value="DZR"/>
    <property type="match status" value="1"/>
</dbReference>
<feature type="transmembrane region" description="Helical" evidence="1">
    <location>
        <begin position="222"/>
        <end position="240"/>
    </location>
</feature>
<accession>A0A419EQW4</accession>
<comment type="caution">
    <text evidence="3">The sequence shown here is derived from an EMBL/GenBank/DDBJ whole genome shotgun (WGS) entry which is preliminary data.</text>
</comment>
<sequence>MLKRHPSLKDLSEYAGSHADAPSASSIDKHVRSCRRCAQNVELLRRLDVLARSALIESDEQTGAHGCPPPLVLADYLEGLLPAQQRVTTEEHLSSCRLCRDALIQIQEMTMIEYDSAEPDEIADDLLEPDEATRRRTLNLIKTKLREQRVRCGICGEENEPGSLVCSGCGAQLKRPSHTLLCISCRQQIPAASNYCPNCGSAIAPPKKIFGLIRARSTAVTGLIRTHVWAVLGLAAIGISFFAHRYFIQFIALGLIFGAKWVLDQVQLRIYADILKRLRSEGKTEEQKKRISGSG</sequence>
<dbReference type="InterPro" id="IPR025874">
    <property type="entry name" value="DZR"/>
</dbReference>